<dbReference type="GO" id="GO:0006396">
    <property type="term" value="P:RNA processing"/>
    <property type="evidence" value="ECO:0007669"/>
    <property type="project" value="InterPro"/>
</dbReference>
<evidence type="ECO:0000256" key="2">
    <source>
        <dbReference type="ARBA" id="ARBA00008680"/>
    </source>
</evidence>
<feature type="region of interest" description="Disordered" evidence="7">
    <location>
        <begin position="217"/>
        <end position="344"/>
    </location>
</feature>
<feature type="compositionally biased region" description="Polar residues" evidence="7">
    <location>
        <begin position="1"/>
        <end position="11"/>
    </location>
</feature>
<sequence length="591" mass="66902">METDNQTPTKRASNDKDDKKKGRHRKKHTFNAIRSQMEFYFSDANLSKDRYMSVLLREDPFIPLQEFLKFNKIKALASSVEEIATALKNSELLTLSDDNLKVRRTKEFVERENSEDCTLYVESLPPKADLDWVRNVFSSYGKVAYVSLPRFKFSKKIKEFGFVEFEEEASVSKALKAFQTFGGVLSYEPSKAEKLASIKCYELDKMEMLQGAVATLAGSETDTSEVKVSVKTENEDTQAEGPSVEENSTEHDDNSRPSVKRHQPESGECDPASGDDAITQTPAKRPKLDSESDGNDVSENVQDETTAAATDVEEATDAEQTDDKQMDHETTEDKGKKKCRQRKGCSTIKKELQVDDKVYELKIMTKKEWRRLRNKYLDLQRKEASKLKRLFTQPEKHHQRGQAKSSASGVASGGGKATVGGGLKSIKSSPRVNFYGAMPVEEEEQADAEAGTDEPEIGEASVASAKHPLFSFEPGLIVSVQFREPCVDVKDFRAELRQYPYVKYIDVKEGDFEAFVRVDKPASANTLVKEYSSAEHSAQILSGELEQQYWEKMMRDREDKLNKRVKTEKVRGRTKLIRKINTHIKFDDDDD</sequence>
<dbReference type="SUPFAM" id="SSF54928">
    <property type="entry name" value="RNA-binding domain, RBD"/>
    <property type="match status" value="2"/>
</dbReference>
<dbReference type="InterPro" id="IPR036388">
    <property type="entry name" value="WH-like_DNA-bd_sf"/>
</dbReference>
<organism evidence="8 9">
    <name type="scientific">Anopheles albimanus</name>
    <name type="common">New world malaria mosquito</name>
    <dbReference type="NCBI Taxonomy" id="7167"/>
    <lineage>
        <taxon>Eukaryota</taxon>
        <taxon>Metazoa</taxon>
        <taxon>Ecdysozoa</taxon>
        <taxon>Arthropoda</taxon>
        <taxon>Hexapoda</taxon>
        <taxon>Insecta</taxon>
        <taxon>Pterygota</taxon>
        <taxon>Neoptera</taxon>
        <taxon>Endopterygota</taxon>
        <taxon>Diptera</taxon>
        <taxon>Nematocera</taxon>
        <taxon>Culicoidea</taxon>
        <taxon>Culicidae</taxon>
        <taxon>Anophelinae</taxon>
        <taxon>Anopheles</taxon>
    </lineage>
</organism>
<dbReference type="GeneID" id="118456625"/>
<keyword evidence="6" id="KW-0539">Nucleus</keyword>
<dbReference type="VEuPathDB" id="VectorBase:AALB000675"/>
<keyword evidence="4" id="KW-0805">Transcription regulation</keyword>
<dbReference type="InterPro" id="IPR006630">
    <property type="entry name" value="La_HTH"/>
</dbReference>
<dbReference type="EnsemblMetazoa" id="AALB000675-RA">
    <property type="protein sequence ID" value="AALB000675-PA"/>
    <property type="gene ID" value="AALB000675"/>
</dbReference>
<dbReference type="Pfam" id="PF08777">
    <property type="entry name" value="RRM_3"/>
    <property type="match status" value="1"/>
</dbReference>
<proteinExistence type="inferred from homology"/>
<comment type="subcellular location">
    <subcellularLocation>
        <location evidence="1">Nucleus</location>
    </subcellularLocation>
</comment>
<dbReference type="CDD" id="cd07323">
    <property type="entry name" value="LAM"/>
    <property type="match status" value="1"/>
</dbReference>
<evidence type="ECO:0000256" key="5">
    <source>
        <dbReference type="ARBA" id="ARBA00023163"/>
    </source>
</evidence>
<dbReference type="InterPro" id="IPR045180">
    <property type="entry name" value="La_dom_prot"/>
</dbReference>
<dbReference type="OrthoDB" id="439993at2759"/>
<dbReference type="GO" id="GO:1990904">
    <property type="term" value="C:ribonucleoprotein complex"/>
    <property type="evidence" value="ECO:0007669"/>
    <property type="project" value="UniProtKB-UniRule"/>
</dbReference>
<protein>
    <recommendedName>
        <fullName evidence="10">La-related protein 7</fullName>
    </recommendedName>
</protein>
<dbReference type="PRINTS" id="PR00302">
    <property type="entry name" value="LUPUSLA"/>
</dbReference>
<dbReference type="Pfam" id="PF05383">
    <property type="entry name" value="La"/>
    <property type="match status" value="1"/>
</dbReference>
<keyword evidence="5" id="KW-0804">Transcription</keyword>
<dbReference type="InterPro" id="IPR000504">
    <property type="entry name" value="RRM_dom"/>
</dbReference>
<evidence type="ECO:0000256" key="6">
    <source>
        <dbReference type="ARBA" id="ARBA00023242"/>
    </source>
</evidence>
<dbReference type="KEGG" id="aali:118456625"/>
<dbReference type="InterPro" id="IPR035979">
    <property type="entry name" value="RBD_domain_sf"/>
</dbReference>
<dbReference type="RefSeq" id="XP_035773439.1">
    <property type="nucleotide sequence ID" value="XM_035917546.1"/>
</dbReference>
<evidence type="ECO:0000256" key="1">
    <source>
        <dbReference type="ARBA" id="ARBA00004123"/>
    </source>
</evidence>
<feature type="region of interest" description="Disordered" evidence="7">
    <location>
        <begin position="392"/>
        <end position="422"/>
    </location>
</feature>
<evidence type="ECO:0000313" key="9">
    <source>
        <dbReference type="Proteomes" id="UP000069272"/>
    </source>
</evidence>
<dbReference type="PANTHER" id="PTHR22792:SF62">
    <property type="entry name" value="LA-RELATED PROTEIN 7"/>
    <property type="match status" value="1"/>
</dbReference>
<dbReference type="Gene3D" id="1.10.10.10">
    <property type="entry name" value="Winged helix-like DNA-binding domain superfamily/Winged helix DNA-binding domain"/>
    <property type="match status" value="1"/>
</dbReference>
<dbReference type="SUPFAM" id="SSF46785">
    <property type="entry name" value="Winged helix' DNA-binding domain"/>
    <property type="match status" value="1"/>
</dbReference>
<dbReference type="Pfam" id="PF00076">
    <property type="entry name" value="RRM_1"/>
    <property type="match status" value="1"/>
</dbReference>
<dbReference type="PROSITE" id="PS51939">
    <property type="entry name" value="XRRM"/>
    <property type="match status" value="1"/>
</dbReference>
<dbReference type="CTD" id="51574"/>
<feature type="region of interest" description="Disordered" evidence="7">
    <location>
        <begin position="1"/>
        <end position="27"/>
    </location>
</feature>
<name>A0A182F2J3_ANOAL</name>
<dbReference type="GO" id="GO:0005634">
    <property type="term" value="C:nucleus"/>
    <property type="evidence" value="ECO:0007669"/>
    <property type="project" value="UniProtKB-SubCell"/>
</dbReference>
<dbReference type="Gene3D" id="3.30.70.330">
    <property type="match status" value="2"/>
</dbReference>
<keyword evidence="3" id="KW-0694">RNA-binding</keyword>
<dbReference type="STRING" id="7167.A0A182F2J3"/>
<comment type="similarity">
    <text evidence="2">Belongs to the LARP7 family.</text>
</comment>
<dbReference type="AlphaFoldDB" id="A0A182F2J3"/>
<feature type="compositionally biased region" description="Basic and acidic residues" evidence="7">
    <location>
        <begin position="321"/>
        <end position="335"/>
    </location>
</feature>
<evidence type="ECO:0000256" key="4">
    <source>
        <dbReference type="ARBA" id="ARBA00023015"/>
    </source>
</evidence>
<evidence type="ECO:0000256" key="7">
    <source>
        <dbReference type="SAM" id="MobiDB-lite"/>
    </source>
</evidence>
<feature type="compositionally biased region" description="Basic and acidic residues" evidence="7">
    <location>
        <begin position="224"/>
        <end position="234"/>
    </location>
</feature>
<dbReference type="InterPro" id="IPR036390">
    <property type="entry name" value="WH_DNA-bd_sf"/>
</dbReference>
<dbReference type="PANTHER" id="PTHR22792">
    <property type="entry name" value="LUPUS LA PROTEIN-RELATED"/>
    <property type="match status" value="1"/>
</dbReference>
<dbReference type="SMART" id="SM00715">
    <property type="entry name" value="LA"/>
    <property type="match status" value="1"/>
</dbReference>
<feature type="compositionally biased region" description="Acidic residues" evidence="7">
    <location>
        <begin position="311"/>
        <end position="320"/>
    </location>
</feature>
<reference evidence="8" key="2">
    <citation type="submission" date="2022-08" db="UniProtKB">
        <authorList>
            <consortium name="EnsemblMetazoa"/>
        </authorList>
    </citation>
    <scope>IDENTIFICATION</scope>
    <source>
        <strain evidence="8">STECLA/ALBI9_A</strain>
    </source>
</reference>
<dbReference type="InterPro" id="IPR012677">
    <property type="entry name" value="Nucleotide-bd_a/b_plait_sf"/>
</dbReference>
<feature type="compositionally biased region" description="Gly residues" evidence="7">
    <location>
        <begin position="411"/>
        <end position="422"/>
    </location>
</feature>
<dbReference type="Proteomes" id="UP000069272">
    <property type="component" value="Chromosome 2L"/>
</dbReference>
<keyword evidence="9" id="KW-1185">Reference proteome</keyword>
<reference evidence="8 9" key="1">
    <citation type="journal article" date="2017" name="G3 (Bethesda)">
        <title>The Physical Genome Mapping of Anopheles albimanus Corrected Scaffold Misassemblies and Identified Interarm Rearrangements in Genus Anopheles.</title>
        <authorList>
            <person name="Artemov G.N."/>
            <person name="Peery A.N."/>
            <person name="Jiang X."/>
            <person name="Tu Z."/>
            <person name="Stegniy V.N."/>
            <person name="Sharakhova M.V."/>
            <person name="Sharakhov I.V."/>
        </authorList>
    </citation>
    <scope>NUCLEOTIDE SEQUENCE [LARGE SCALE GENOMIC DNA]</scope>
    <source>
        <strain evidence="8 9">ALBI9_A</strain>
    </source>
</reference>
<dbReference type="InterPro" id="IPR014886">
    <property type="entry name" value="La_xRRM"/>
</dbReference>
<dbReference type="VEuPathDB" id="VectorBase:AALB20_026587"/>
<evidence type="ECO:0000256" key="3">
    <source>
        <dbReference type="ARBA" id="ARBA00022884"/>
    </source>
</evidence>
<dbReference type="PROSITE" id="PS50961">
    <property type="entry name" value="HTH_LA"/>
    <property type="match status" value="1"/>
</dbReference>
<dbReference type="PROSITE" id="PS50102">
    <property type="entry name" value="RRM"/>
    <property type="match status" value="1"/>
</dbReference>
<accession>A0A182F2J3</accession>
<dbReference type="InterPro" id="IPR002344">
    <property type="entry name" value="Lupus_La"/>
</dbReference>
<evidence type="ECO:0000313" key="8">
    <source>
        <dbReference type="EnsemblMetazoa" id="AALB000675-PA"/>
    </source>
</evidence>
<dbReference type="SMART" id="SM00360">
    <property type="entry name" value="RRM"/>
    <property type="match status" value="1"/>
</dbReference>
<dbReference type="GO" id="GO:0003723">
    <property type="term" value="F:RNA binding"/>
    <property type="evidence" value="ECO:0007669"/>
    <property type="project" value="UniProtKB-UniRule"/>
</dbReference>
<evidence type="ECO:0008006" key="10">
    <source>
        <dbReference type="Google" id="ProtNLM"/>
    </source>
</evidence>